<evidence type="ECO:0000256" key="1">
    <source>
        <dbReference type="ARBA" id="ARBA00004123"/>
    </source>
</evidence>
<evidence type="ECO:0000313" key="7">
    <source>
        <dbReference type="Proteomes" id="UP000747542"/>
    </source>
</evidence>
<dbReference type="EMBL" id="JAHLQT010027102">
    <property type="protein sequence ID" value="KAG7162755.1"/>
    <property type="molecule type" value="Genomic_DNA"/>
</dbReference>
<feature type="non-terminal residue" evidence="6">
    <location>
        <position position="228"/>
    </location>
</feature>
<dbReference type="GO" id="GO:0048598">
    <property type="term" value="P:embryonic morphogenesis"/>
    <property type="evidence" value="ECO:0007669"/>
    <property type="project" value="InterPro"/>
</dbReference>
<feature type="compositionally biased region" description="Basic and acidic residues" evidence="5">
    <location>
        <begin position="178"/>
        <end position="228"/>
    </location>
</feature>
<dbReference type="PANTHER" id="PTHR28359">
    <property type="entry name" value="ASHWIN"/>
    <property type="match status" value="1"/>
</dbReference>
<comment type="similarity">
    <text evidence="2">Belongs to the ashwin family.</text>
</comment>
<proteinExistence type="inferred from homology"/>
<dbReference type="Pfam" id="PF15323">
    <property type="entry name" value="Ashwin"/>
    <property type="match status" value="1"/>
</dbReference>
<gene>
    <name evidence="6" type="ORF">Hamer_G018280</name>
</gene>
<dbReference type="GO" id="GO:0005634">
    <property type="term" value="C:nucleus"/>
    <property type="evidence" value="ECO:0007669"/>
    <property type="project" value="UniProtKB-SubCell"/>
</dbReference>
<evidence type="ECO:0000256" key="3">
    <source>
        <dbReference type="ARBA" id="ARBA00015134"/>
    </source>
</evidence>
<reference evidence="6" key="1">
    <citation type="journal article" date="2021" name="Sci. Adv.">
        <title>The American lobster genome reveals insights on longevity, neural, and immune adaptations.</title>
        <authorList>
            <person name="Polinski J.M."/>
            <person name="Zimin A.V."/>
            <person name="Clark K.F."/>
            <person name="Kohn A.B."/>
            <person name="Sadowski N."/>
            <person name="Timp W."/>
            <person name="Ptitsyn A."/>
            <person name="Khanna P."/>
            <person name="Romanova D.Y."/>
            <person name="Williams P."/>
            <person name="Greenwood S.J."/>
            <person name="Moroz L.L."/>
            <person name="Walt D.R."/>
            <person name="Bodnar A.G."/>
        </authorList>
    </citation>
    <scope>NUCLEOTIDE SEQUENCE</scope>
    <source>
        <strain evidence="6">GMGI-L3</strain>
    </source>
</reference>
<comment type="subcellular location">
    <subcellularLocation>
        <location evidence="1">Nucleus</location>
    </subcellularLocation>
</comment>
<evidence type="ECO:0000256" key="4">
    <source>
        <dbReference type="ARBA" id="ARBA00023242"/>
    </source>
</evidence>
<name>A0A8J5MSP4_HOMAM</name>
<keyword evidence="4" id="KW-0539">Nucleus</keyword>
<organism evidence="6 7">
    <name type="scientific">Homarus americanus</name>
    <name type="common">American lobster</name>
    <dbReference type="NCBI Taxonomy" id="6706"/>
    <lineage>
        <taxon>Eukaryota</taxon>
        <taxon>Metazoa</taxon>
        <taxon>Ecdysozoa</taxon>
        <taxon>Arthropoda</taxon>
        <taxon>Crustacea</taxon>
        <taxon>Multicrustacea</taxon>
        <taxon>Malacostraca</taxon>
        <taxon>Eumalacostraca</taxon>
        <taxon>Eucarida</taxon>
        <taxon>Decapoda</taxon>
        <taxon>Pleocyemata</taxon>
        <taxon>Astacidea</taxon>
        <taxon>Nephropoidea</taxon>
        <taxon>Nephropidae</taxon>
        <taxon>Homarus</taxon>
    </lineage>
</organism>
<dbReference type="AlphaFoldDB" id="A0A8J5MSP4"/>
<keyword evidence="7" id="KW-1185">Reference proteome</keyword>
<dbReference type="GO" id="GO:0072669">
    <property type="term" value="C:tRNA-splicing ligase complex"/>
    <property type="evidence" value="ECO:0007669"/>
    <property type="project" value="InterPro"/>
</dbReference>
<sequence length="228" mass="26231">RRGNVKVTEEKQEKLSYLQPEILQMQVMVDLLKERGVKSPGLQQADRARIIALFYKYVSPKHQREYRDNRRGKILTKMREKRERKTEVEDWQKLVMESKGRSSLLSSTNTIEGDSAAAGERLKPPPSCINPERKVIKLSGTAKTSGSSLDFIVIKRRNSEESEPSPDSKVQRLSPGEKISELKRKSTESPENEMKKLKAVNGEEKSPEKELTENEKKLKQERKLISWP</sequence>
<evidence type="ECO:0000256" key="5">
    <source>
        <dbReference type="SAM" id="MobiDB-lite"/>
    </source>
</evidence>
<accession>A0A8J5MSP4</accession>
<comment type="caution">
    <text evidence="6">The sequence shown here is derived from an EMBL/GenBank/DDBJ whole genome shotgun (WGS) entry which is preliminary data.</text>
</comment>
<protein>
    <recommendedName>
        <fullName evidence="3">Ashwin</fullName>
    </recommendedName>
</protein>
<dbReference type="Proteomes" id="UP000747542">
    <property type="component" value="Unassembled WGS sequence"/>
</dbReference>
<dbReference type="PANTHER" id="PTHR28359:SF1">
    <property type="entry name" value="ASHWIN"/>
    <property type="match status" value="1"/>
</dbReference>
<evidence type="ECO:0000313" key="6">
    <source>
        <dbReference type="EMBL" id="KAG7162755.1"/>
    </source>
</evidence>
<feature type="region of interest" description="Disordered" evidence="5">
    <location>
        <begin position="157"/>
        <end position="228"/>
    </location>
</feature>
<evidence type="ECO:0000256" key="2">
    <source>
        <dbReference type="ARBA" id="ARBA00007855"/>
    </source>
</evidence>
<dbReference type="InterPro" id="IPR024887">
    <property type="entry name" value="Ashwin"/>
</dbReference>